<dbReference type="InterPro" id="IPR023058">
    <property type="entry name" value="PPIase_PpiC_CS"/>
</dbReference>
<dbReference type="Gene3D" id="3.10.50.40">
    <property type="match status" value="1"/>
</dbReference>
<dbReference type="AlphaFoldDB" id="A0A9X2KUW2"/>
<evidence type="ECO:0000259" key="9">
    <source>
        <dbReference type="PROSITE" id="PS50198"/>
    </source>
</evidence>
<accession>A0A9X2KUW2</accession>
<keyword evidence="3" id="KW-0963">Cytoplasm</keyword>
<evidence type="ECO:0000256" key="2">
    <source>
        <dbReference type="ARBA" id="ARBA00007656"/>
    </source>
</evidence>
<protein>
    <recommendedName>
        <fullName evidence="4">Peptidyl-prolyl cis-trans isomerase C</fullName>
    </recommendedName>
    <alternativeName>
        <fullName evidence="6">Parvulin</fullName>
    </alternativeName>
    <alternativeName>
        <fullName evidence="5">Rotamase C</fullName>
    </alternativeName>
</protein>
<keyword evidence="8" id="KW-0697">Rotamase</keyword>
<evidence type="ECO:0000313" key="11">
    <source>
        <dbReference type="Proteomes" id="UP001139319"/>
    </source>
</evidence>
<dbReference type="PANTHER" id="PTHR43629:SF2">
    <property type="entry name" value="RHODANESE-LIKE_PPIC DOMAIN-CONTAINING PROTEIN 12, CHLOROPLASTIC"/>
    <property type="match status" value="1"/>
</dbReference>
<dbReference type="SUPFAM" id="SSF54534">
    <property type="entry name" value="FKBP-like"/>
    <property type="match status" value="1"/>
</dbReference>
<evidence type="ECO:0000256" key="7">
    <source>
        <dbReference type="ARBA" id="ARBA00046231"/>
    </source>
</evidence>
<dbReference type="EMBL" id="JAMFTH010000006">
    <property type="protein sequence ID" value="MCP8900627.1"/>
    <property type="molecule type" value="Genomic_DNA"/>
</dbReference>
<comment type="function">
    <text evidence="7">PPIases accelerate the folding of proteins. It prefers amino acid residues with hydrophobic side chains like leucine and phenylalanine in the P1 position of the peptides substrates.</text>
</comment>
<sequence>MAQASARHILVESEDTCNELKAQIQGGEDFAKLAQDHSKCPSGRNGGDLGSFRPGQMVPEFDKVVFSAPLNEVQGPVKTQFGFHLLEVTERQD</sequence>
<dbReference type="InterPro" id="IPR046357">
    <property type="entry name" value="PPIase_dom_sf"/>
</dbReference>
<organism evidence="10 11">
    <name type="scientific">Gilvimarinus xylanilyticus</name>
    <dbReference type="NCBI Taxonomy" id="2944139"/>
    <lineage>
        <taxon>Bacteria</taxon>
        <taxon>Pseudomonadati</taxon>
        <taxon>Pseudomonadota</taxon>
        <taxon>Gammaproteobacteria</taxon>
        <taxon>Cellvibrionales</taxon>
        <taxon>Cellvibrionaceae</taxon>
        <taxon>Gilvimarinus</taxon>
    </lineage>
</organism>
<dbReference type="Pfam" id="PF13616">
    <property type="entry name" value="Rotamase_3"/>
    <property type="match status" value="1"/>
</dbReference>
<feature type="domain" description="PpiC" evidence="9">
    <location>
        <begin position="1"/>
        <end position="90"/>
    </location>
</feature>
<comment type="similarity">
    <text evidence="2">Belongs to the PpiC/parvulin rotamase family.</text>
</comment>
<comment type="subcellular location">
    <subcellularLocation>
        <location evidence="1">Cytoplasm</location>
    </subcellularLocation>
</comment>
<reference evidence="10" key="1">
    <citation type="submission" date="2022-05" db="EMBL/GenBank/DDBJ databases">
        <authorList>
            <person name="Sun H.-N."/>
        </authorList>
    </citation>
    <scope>NUCLEOTIDE SEQUENCE</scope>
    <source>
        <strain evidence="10">HB14</strain>
    </source>
</reference>
<dbReference type="PROSITE" id="PS01096">
    <property type="entry name" value="PPIC_PPIASE_1"/>
    <property type="match status" value="1"/>
</dbReference>
<evidence type="ECO:0000256" key="3">
    <source>
        <dbReference type="ARBA" id="ARBA00022490"/>
    </source>
</evidence>
<dbReference type="GO" id="GO:0005737">
    <property type="term" value="C:cytoplasm"/>
    <property type="evidence" value="ECO:0007669"/>
    <property type="project" value="UniProtKB-SubCell"/>
</dbReference>
<name>A0A9X2KUW2_9GAMM</name>
<dbReference type="InterPro" id="IPR052204">
    <property type="entry name" value="PpiC/parvulin_rotamase"/>
</dbReference>
<evidence type="ECO:0000256" key="8">
    <source>
        <dbReference type="PROSITE-ProRule" id="PRU00278"/>
    </source>
</evidence>
<reference evidence="10" key="2">
    <citation type="submission" date="2023-01" db="EMBL/GenBank/DDBJ databases">
        <title>Gilvimarinus xylanilyticus HB14 isolated from Caulerpa lentillifera aquaculture base in Hainan, China.</title>
        <authorList>
            <person name="Zhang Y.-J."/>
        </authorList>
    </citation>
    <scope>NUCLEOTIDE SEQUENCE</scope>
    <source>
        <strain evidence="10">HB14</strain>
    </source>
</reference>
<comment type="caution">
    <text evidence="10">The sequence shown here is derived from an EMBL/GenBank/DDBJ whole genome shotgun (WGS) entry which is preliminary data.</text>
</comment>
<evidence type="ECO:0000256" key="4">
    <source>
        <dbReference type="ARBA" id="ARBA00040926"/>
    </source>
</evidence>
<proteinExistence type="inferred from homology"/>
<keyword evidence="11" id="KW-1185">Reference proteome</keyword>
<evidence type="ECO:0000256" key="5">
    <source>
        <dbReference type="ARBA" id="ARBA00041926"/>
    </source>
</evidence>
<dbReference type="InterPro" id="IPR000297">
    <property type="entry name" value="PPIase_PpiC"/>
</dbReference>
<evidence type="ECO:0000256" key="1">
    <source>
        <dbReference type="ARBA" id="ARBA00004496"/>
    </source>
</evidence>
<evidence type="ECO:0000256" key="6">
    <source>
        <dbReference type="ARBA" id="ARBA00043072"/>
    </source>
</evidence>
<gene>
    <name evidence="10" type="ORF">M6D89_15065</name>
</gene>
<evidence type="ECO:0000313" key="10">
    <source>
        <dbReference type="EMBL" id="MCP8900627.1"/>
    </source>
</evidence>
<dbReference type="GO" id="GO:0003755">
    <property type="term" value="F:peptidyl-prolyl cis-trans isomerase activity"/>
    <property type="evidence" value="ECO:0007669"/>
    <property type="project" value="UniProtKB-KW"/>
</dbReference>
<dbReference type="RefSeq" id="WP_253968921.1">
    <property type="nucleotide sequence ID" value="NZ_JAMFTH010000006.1"/>
</dbReference>
<dbReference type="PROSITE" id="PS50198">
    <property type="entry name" value="PPIC_PPIASE_2"/>
    <property type="match status" value="1"/>
</dbReference>
<dbReference type="PANTHER" id="PTHR43629">
    <property type="entry name" value="PEPTIDYL-PROLYL CIS-TRANS ISOMERASE"/>
    <property type="match status" value="1"/>
</dbReference>
<keyword evidence="8 10" id="KW-0413">Isomerase</keyword>
<dbReference type="Proteomes" id="UP001139319">
    <property type="component" value="Unassembled WGS sequence"/>
</dbReference>